<keyword evidence="3" id="KW-1185">Reference proteome</keyword>
<feature type="region of interest" description="Disordered" evidence="1">
    <location>
        <begin position="1"/>
        <end position="62"/>
    </location>
</feature>
<proteinExistence type="predicted"/>
<dbReference type="EMBL" id="CAUYUJ010000478">
    <property type="protein sequence ID" value="CAK0790752.1"/>
    <property type="molecule type" value="Genomic_DNA"/>
</dbReference>
<organism evidence="2 3">
    <name type="scientific">Prorocentrum cordatum</name>
    <dbReference type="NCBI Taxonomy" id="2364126"/>
    <lineage>
        <taxon>Eukaryota</taxon>
        <taxon>Sar</taxon>
        <taxon>Alveolata</taxon>
        <taxon>Dinophyceae</taxon>
        <taxon>Prorocentrales</taxon>
        <taxon>Prorocentraceae</taxon>
        <taxon>Prorocentrum</taxon>
    </lineage>
</organism>
<accession>A0ABN9PFB4</accession>
<feature type="region of interest" description="Disordered" evidence="1">
    <location>
        <begin position="82"/>
        <end position="149"/>
    </location>
</feature>
<reference evidence="2" key="1">
    <citation type="submission" date="2023-10" db="EMBL/GenBank/DDBJ databases">
        <authorList>
            <person name="Chen Y."/>
            <person name="Shah S."/>
            <person name="Dougan E. K."/>
            <person name="Thang M."/>
            <person name="Chan C."/>
        </authorList>
    </citation>
    <scope>NUCLEOTIDE SEQUENCE [LARGE SCALE GENOMIC DNA]</scope>
</reference>
<comment type="caution">
    <text evidence="2">The sequence shown here is derived from an EMBL/GenBank/DDBJ whole genome shotgun (WGS) entry which is preliminary data.</text>
</comment>
<gene>
    <name evidence="2" type="ORF">PCOR1329_LOCUS1952</name>
</gene>
<evidence type="ECO:0000256" key="1">
    <source>
        <dbReference type="SAM" id="MobiDB-lite"/>
    </source>
</evidence>
<name>A0ABN9PFB4_9DINO</name>
<evidence type="ECO:0000313" key="3">
    <source>
        <dbReference type="Proteomes" id="UP001189429"/>
    </source>
</evidence>
<sequence>EGSEVCVFSLGGAAGEDGDEEGPTEDPELFSLGAWSPEPTDHADPLPTGVAGKGEGGAAPAWTLGASPVLLSAIESVAAAQGPAASVQHRADNWTGRKKKVSGSCHEARNTSPSGGGSTDKASRGARRLAAKRPPCTQPDPCLAASSKG</sequence>
<feature type="compositionally biased region" description="Acidic residues" evidence="1">
    <location>
        <begin position="16"/>
        <end position="28"/>
    </location>
</feature>
<evidence type="ECO:0000313" key="2">
    <source>
        <dbReference type="EMBL" id="CAK0790752.1"/>
    </source>
</evidence>
<protein>
    <submittedName>
        <fullName evidence="2">Uncharacterized protein</fullName>
    </submittedName>
</protein>
<dbReference type="Proteomes" id="UP001189429">
    <property type="component" value="Unassembled WGS sequence"/>
</dbReference>
<feature type="non-terminal residue" evidence="2">
    <location>
        <position position="1"/>
    </location>
</feature>